<name>A0A160P503_STRLU</name>
<proteinExistence type="predicted"/>
<feature type="region of interest" description="Disordered" evidence="1">
    <location>
        <begin position="158"/>
        <end position="184"/>
    </location>
</feature>
<feature type="compositionally biased region" description="Low complexity" evidence="1">
    <location>
        <begin position="57"/>
        <end position="67"/>
    </location>
</feature>
<sequence>MKTERTQHYTHRSGYGYGYGFGHSARRGFGLATVLAAALAVTGCGQAPAAPPPPPASSAAPASGAEPAPRDRLVEVVVSGGFAGISHRLVVRYDGSYTRTRGTKEPTSGRMDPAGTAALRAALEDPAYARVPERPSTAPTVADGFTYQVTYGQRVVVTQDGTPRPPALQRVLDALPEDAPPARP</sequence>
<protein>
    <submittedName>
        <fullName evidence="2">Uncharacterized protein</fullName>
    </submittedName>
</protein>
<dbReference type="KEGG" id="slau:SLA_5123"/>
<keyword evidence="3" id="KW-1185">Reference proteome</keyword>
<evidence type="ECO:0000256" key="1">
    <source>
        <dbReference type="SAM" id="MobiDB-lite"/>
    </source>
</evidence>
<evidence type="ECO:0000313" key="2">
    <source>
        <dbReference type="EMBL" id="BAU86005.1"/>
    </source>
</evidence>
<reference evidence="2 3" key="1">
    <citation type="journal article" date="2016" name="Genome Announc.">
        <title>Complete Genome Sequence of Thiostrepton-Producing Streptomyces laurentii ATCC 31255.</title>
        <authorList>
            <person name="Doi K."/>
            <person name="Fujino Y."/>
            <person name="Nagayoshi Y."/>
            <person name="Ohshima T."/>
            <person name="Ogata S."/>
        </authorList>
    </citation>
    <scope>NUCLEOTIDE SEQUENCE [LARGE SCALE GENOMIC DNA]</scope>
    <source>
        <strain evidence="2 3">ATCC 31255</strain>
    </source>
</reference>
<dbReference type="EMBL" id="AP017424">
    <property type="protein sequence ID" value="BAU86005.1"/>
    <property type="molecule type" value="Genomic_DNA"/>
</dbReference>
<gene>
    <name evidence="2" type="ORF">SLA_5123</name>
</gene>
<evidence type="ECO:0000313" key="3">
    <source>
        <dbReference type="Proteomes" id="UP000217676"/>
    </source>
</evidence>
<feature type="region of interest" description="Disordered" evidence="1">
    <location>
        <begin position="45"/>
        <end position="67"/>
    </location>
</feature>
<accession>A0A160P503</accession>
<dbReference type="AlphaFoldDB" id="A0A160P503"/>
<dbReference type="RefSeq" id="WP_359871861.1">
    <property type="nucleotide sequence ID" value="NZ_JBEYHT010000001.1"/>
</dbReference>
<dbReference type="Proteomes" id="UP000217676">
    <property type="component" value="Chromosome"/>
</dbReference>
<organism evidence="2 3">
    <name type="scientific">Streptomyces laurentii</name>
    <dbReference type="NCBI Taxonomy" id="39478"/>
    <lineage>
        <taxon>Bacteria</taxon>
        <taxon>Bacillati</taxon>
        <taxon>Actinomycetota</taxon>
        <taxon>Actinomycetes</taxon>
        <taxon>Kitasatosporales</taxon>
        <taxon>Streptomycetaceae</taxon>
        <taxon>Streptomyces</taxon>
    </lineage>
</organism>